<dbReference type="Pfam" id="PF00005">
    <property type="entry name" value="ABC_tran"/>
    <property type="match status" value="1"/>
</dbReference>
<keyword evidence="2" id="KW-0472">Membrane</keyword>
<feature type="domain" description="ABC transporter" evidence="5">
    <location>
        <begin position="6"/>
        <end position="238"/>
    </location>
</feature>
<dbReference type="Gene3D" id="3.40.50.300">
    <property type="entry name" value="P-loop containing nucleotide triphosphate hydrolases"/>
    <property type="match status" value="1"/>
</dbReference>
<dbReference type="InterPro" id="IPR027417">
    <property type="entry name" value="P-loop_NTPase"/>
</dbReference>
<evidence type="ECO:0000313" key="6">
    <source>
        <dbReference type="EMBL" id="MFC6282846.1"/>
    </source>
</evidence>
<dbReference type="CDD" id="cd03219">
    <property type="entry name" value="ABC_Mj1267_LivG_branched"/>
    <property type="match status" value="1"/>
</dbReference>
<dbReference type="Pfam" id="PF12399">
    <property type="entry name" value="BCA_ABC_TP_C"/>
    <property type="match status" value="1"/>
</dbReference>
<keyword evidence="1" id="KW-0813">Transport</keyword>
<accession>A0ABW1U2A2</accession>
<sequence>MTDSLLSIKALSKSFGGLKAVQNVSLDVPAGSLTALIGPNGAGKTTLFALMSGFLTPDNGQVYFDRQDITGRAPHLNARLGMTRTFQIVQPFALQTVRENIAVGAHLHLKDRRSALSQAELVAHQVGLSAQLDKPASDLTVAGRKRLELARALATKPRLLLLDEVLAGLNPQEIAEMIPVVRGIAQSGVTVLMIEHVMQAVMNLAQHVWVLAQGQLIAQGSPAEVTADTRVVEAYLGHGTAARLRAAAQAGGAA</sequence>
<evidence type="ECO:0000313" key="7">
    <source>
        <dbReference type="Proteomes" id="UP001596270"/>
    </source>
</evidence>
<name>A0ABW1U2A2_9BURK</name>
<gene>
    <name evidence="6" type="ORF">ACFQND_16615</name>
</gene>
<dbReference type="RefSeq" id="WP_371439196.1">
    <property type="nucleotide sequence ID" value="NZ_JBHSRS010000080.1"/>
</dbReference>
<organism evidence="6 7">
    <name type="scientific">Polaromonas aquatica</name>
    <dbReference type="NCBI Taxonomy" id="332657"/>
    <lineage>
        <taxon>Bacteria</taxon>
        <taxon>Pseudomonadati</taxon>
        <taxon>Pseudomonadota</taxon>
        <taxon>Betaproteobacteria</taxon>
        <taxon>Burkholderiales</taxon>
        <taxon>Comamonadaceae</taxon>
        <taxon>Polaromonas</taxon>
    </lineage>
</organism>
<dbReference type="SUPFAM" id="SSF52540">
    <property type="entry name" value="P-loop containing nucleoside triphosphate hydrolases"/>
    <property type="match status" value="1"/>
</dbReference>
<evidence type="ECO:0000259" key="5">
    <source>
        <dbReference type="PROSITE" id="PS50893"/>
    </source>
</evidence>
<comment type="caution">
    <text evidence="6">The sequence shown here is derived from an EMBL/GenBank/DDBJ whole genome shotgun (WGS) entry which is preliminary data.</text>
</comment>
<dbReference type="PANTHER" id="PTHR45772:SF7">
    <property type="entry name" value="AMINO ACID ABC TRANSPORTER ATP-BINDING PROTEIN"/>
    <property type="match status" value="1"/>
</dbReference>
<keyword evidence="2" id="KW-1003">Cell membrane</keyword>
<dbReference type="PANTHER" id="PTHR45772">
    <property type="entry name" value="CONSERVED COMPONENT OF ABC TRANSPORTER FOR NATURAL AMINO ACIDS-RELATED"/>
    <property type="match status" value="1"/>
</dbReference>
<dbReference type="Proteomes" id="UP001596270">
    <property type="component" value="Unassembled WGS sequence"/>
</dbReference>
<dbReference type="InterPro" id="IPR003593">
    <property type="entry name" value="AAA+_ATPase"/>
</dbReference>
<dbReference type="InterPro" id="IPR003439">
    <property type="entry name" value="ABC_transporter-like_ATP-bd"/>
</dbReference>
<keyword evidence="7" id="KW-1185">Reference proteome</keyword>
<dbReference type="InterPro" id="IPR032823">
    <property type="entry name" value="BCA_ABC_TP_C"/>
</dbReference>
<keyword evidence="3" id="KW-0547">Nucleotide-binding</keyword>
<dbReference type="GO" id="GO:0005524">
    <property type="term" value="F:ATP binding"/>
    <property type="evidence" value="ECO:0007669"/>
    <property type="project" value="UniProtKB-KW"/>
</dbReference>
<dbReference type="InterPro" id="IPR051120">
    <property type="entry name" value="ABC_AA/LPS_Transport"/>
</dbReference>
<evidence type="ECO:0000256" key="1">
    <source>
        <dbReference type="ARBA" id="ARBA00022448"/>
    </source>
</evidence>
<keyword evidence="4 6" id="KW-0067">ATP-binding</keyword>
<proteinExistence type="predicted"/>
<evidence type="ECO:0000256" key="3">
    <source>
        <dbReference type="ARBA" id="ARBA00022741"/>
    </source>
</evidence>
<evidence type="ECO:0000256" key="2">
    <source>
        <dbReference type="ARBA" id="ARBA00022475"/>
    </source>
</evidence>
<protein>
    <submittedName>
        <fullName evidence="6">ABC transporter ATP-binding protein</fullName>
    </submittedName>
</protein>
<dbReference type="PROSITE" id="PS50893">
    <property type="entry name" value="ABC_TRANSPORTER_2"/>
    <property type="match status" value="1"/>
</dbReference>
<evidence type="ECO:0000256" key="4">
    <source>
        <dbReference type="ARBA" id="ARBA00022840"/>
    </source>
</evidence>
<reference evidence="7" key="1">
    <citation type="journal article" date="2019" name="Int. J. Syst. Evol. Microbiol.">
        <title>The Global Catalogue of Microorganisms (GCM) 10K type strain sequencing project: providing services to taxonomists for standard genome sequencing and annotation.</title>
        <authorList>
            <consortium name="The Broad Institute Genomics Platform"/>
            <consortium name="The Broad Institute Genome Sequencing Center for Infectious Disease"/>
            <person name="Wu L."/>
            <person name="Ma J."/>
        </authorList>
    </citation>
    <scope>NUCLEOTIDE SEQUENCE [LARGE SCALE GENOMIC DNA]</scope>
    <source>
        <strain evidence="7">CCUG 39402</strain>
    </source>
</reference>
<dbReference type="SMART" id="SM00382">
    <property type="entry name" value="AAA"/>
    <property type="match status" value="1"/>
</dbReference>
<dbReference type="EMBL" id="JBHSRS010000080">
    <property type="protein sequence ID" value="MFC6282846.1"/>
    <property type="molecule type" value="Genomic_DNA"/>
</dbReference>